<evidence type="ECO:0000313" key="1">
    <source>
        <dbReference type="EMBL" id="PBK93129.1"/>
    </source>
</evidence>
<dbReference type="InParanoid" id="A0A2H3DD19"/>
<keyword evidence="2" id="KW-1185">Reference proteome</keyword>
<accession>A0A2H3DD19</accession>
<dbReference type="Proteomes" id="UP000217790">
    <property type="component" value="Unassembled WGS sequence"/>
</dbReference>
<sequence>MVVSLAEQSAVAVVATSMSTTVTNMPFICYHEMRSCIRSSRSLRGTLVDEIIGWPAKYASTDFDTRFFRESSFLNILHLLSLAVHYDSCQWHRPQYSDPQNWKAPPPGTITFPAPVEVVRVDNRFHCWQAEASCSPEIFLILELPPGIILLVVVLTPETARSRMNR</sequence>
<reference evidence="2" key="1">
    <citation type="journal article" date="2017" name="Nat. Ecol. Evol.">
        <title>Genome expansion and lineage-specific genetic innovations in the forest pathogenic fungi Armillaria.</title>
        <authorList>
            <person name="Sipos G."/>
            <person name="Prasanna A.N."/>
            <person name="Walter M.C."/>
            <person name="O'Connor E."/>
            <person name="Balint B."/>
            <person name="Krizsan K."/>
            <person name="Kiss B."/>
            <person name="Hess J."/>
            <person name="Varga T."/>
            <person name="Slot J."/>
            <person name="Riley R."/>
            <person name="Boka B."/>
            <person name="Rigling D."/>
            <person name="Barry K."/>
            <person name="Lee J."/>
            <person name="Mihaltcheva S."/>
            <person name="LaButti K."/>
            <person name="Lipzen A."/>
            <person name="Waldron R."/>
            <person name="Moloney N.M."/>
            <person name="Sperisen C."/>
            <person name="Kredics L."/>
            <person name="Vagvoelgyi C."/>
            <person name="Patrignani A."/>
            <person name="Fitzpatrick D."/>
            <person name="Nagy I."/>
            <person name="Doyle S."/>
            <person name="Anderson J.B."/>
            <person name="Grigoriev I.V."/>
            <person name="Gueldener U."/>
            <person name="Muensterkoetter M."/>
            <person name="Nagy L.G."/>
        </authorList>
    </citation>
    <scope>NUCLEOTIDE SEQUENCE [LARGE SCALE GENOMIC DNA]</scope>
    <source>
        <strain evidence="2">Ar21-2</strain>
    </source>
</reference>
<gene>
    <name evidence="1" type="ORF">ARMGADRAFT_148811</name>
</gene>
<proteinExistence type="predicted"/>
<organism evidence="1 2">
    <name type="scientific">Armillaria gallica</name>
    <name type="common">Bulbous honey fungus</name>
    <name type="synonym">Armillaria bulbosa</name>
    <dbReference type="NCBI Taxonomy" id="47427"/>
    <lineage>
        <taxon>Eukaryota</taxon>
        <taxon>Fungi</taxon>
        <taxon>Dikarya</taxon>
        <taxon>Basidiomycota</taxon>
        <taxon>Agaricomycotina</taxon>
        <taxon>Agaricomycetes</taxon>
        <taxon>Agaricomycetidae</taxon>
        <taxon>Agaricales</taxon>
        <taxon>Marasmiineae</taxon>
        <taxon>Physalacriaceae</taxon>
        <taxon>Armillaria</taxon>
    </lineage>
</organism>
<dbReference type="EMBL" id="KZ293657">
    <property type="protein sequence ID" value="PBK93129.1"/>
    <property type="molecule type" value="Genomic_DNA"/>
</dbReference>
<protein>
    <submittedName>
        <fullName evidence="1">Uncharacterized protein</fullName>
    </submittedName>
</protein>
<evidence type="ECO:0000313" key="2">
    <source>
        <dbReference type="Proteomes" id="UP000217790"/>
    </source>
</evidence>
<dbReference type="AlphaFoldDB" id="A0A2H3DD19"/>
<name>A0A2H3DD19_ARMGA</name>